<dbReference type="Pfam" id="PF03211">
    <property type="entry name" value="Pectate_lyase"/>
    <property type="match status" value="1"/>
</dbReference>
<proteinExistence type="predicted"/>
<evidence type="ECO:0000256" key="1">
    <source>
        <dbReference type="ARBA" id="ARBA00000695"/>
    </source>
</evidence>
<evidence type="ECO:0000256" key="10">
    <source>
        <dbReference type="SAM" id="MobiDB-lite"/>
    </source>
</evidence>
<protein>
    <recommendedName>
        <fullName evidence="9">Probable pectate lyase F</fullName>
        <ecNumber evidence="4">4.2.2.2</ecNumber>
    </recommendedName>
</protein>
<dbReference type="Proteomes" id="UP000693981">
    <property type="component" value="Unassembled WGS sequence"/>
</dbReference>
<dbReference type="GO" id="GO:0005576">
    <property type="term" value="C:extracellular region"/>
    <property type="evidence" value="ECO:0007669"/>
    <property type="project" value="UniProtKB-SubCell"/>
</dbReference>
<feature type="region of interest" description="Disordered" evidence="10">
    <location>
        <begin position="286"/>
        <end position="323"/>
    </location>
</feature>
<evidence type="ECO:0000256" key="11">
    <source>
        <dbReference type="SAM" id="SignalP"/>
    </source>
</evidence>
<reference evidence="12" key="1">
    <citation type="submission" date="2021-02" db="EMBL/GenBank/DDBJ databases">
        <authorList>
            <person name="Palmer J.M."/>
        </authorList>
    </citation>
    <scope>NUCLEOTIDE SEQUENCE</scope>
    <source>
        <strain evidence="12">SCRP23</strain>
    </source>
</reference>
<feature type="compositionally biased region" description="Low complexity" evidence="10">
    <location>
        <begin position="138"/>
        <end position="274"/>
    </location>
</feature>
<evidence type="ECO:0000313" key="13">
    <source>
        <dbReference type="Proteomes" id="UP000693981"/>
    </source>
</evidence>
<evidence type="ECO:0000256" key="3">
    <source>
        <dbReference type="ARBA" id="ARBA00004613"/>
    </source>
</evidence>
<organism evidence="12 13">
    <name type="scientific">Phytophthora boehmeriae</name>
    <dbReference type="NCBI Taxonomy" id="109152"/>
    <lineage>
        <taxon>Eukaryota</taxon>
        <taxon>Sar</taxon>
        <taxon>Stramenopiles</taxon>
        <taxon>Oomycota</taxon>
        <taxon>Peronosporomycetes</taxon>
        <taxon>Peronosporales</taxon>
        <taxon>Peronosporaceae</taxon>
        <taxon>Phytophthora</taxon>
    </lineage>
</organism>
<evidence type="ECO:0000256" key="8">
    <source>
        <dbReference type="ARBA" id="ARBA00023239"/>
    </source>
</evidence>
<feature type="chain" id="PRO_5035901067" description="Probable pectate lyase F" evidence="11">
    <location>
        <begin position="21"/>
        <end position="558"/>
    </location>
</feature>
<dbReference type="EMBL" id="JAGDFL010000026">
    <property type="protein sequence ID" value="KAG7400669.1"/>
    <property type="molecule type" value="Genomic_DNA"/>
</dbReference>
<dbReference type="PANTHER" id="PTHR33407">
    <property type="entry name" value="PECTATE LYASE F-RELATED"/>
    <property type="match status" value="1"/>
</dbReference>
<evidence type="ECO:0000256" key="9">
    <source>
        <dbReference type="ARBA" id="ARBA00039895"/>
    </source>
</evidence>
<dbReference type="EC" id="4.2.2.2" evidence="4"/>
<keyword evidence="13" id="KW-1185">Reference proteome</keyword>
<evidence type="ECO:0000256" key="7">
    <source>
        <dbReference type="ARBA" id="ARBA00022837"/>
    </source>
</evidence>
<keyword evidence="8" id="KW-0456">Lyase</keyword>
<dbReference type="OrthoDB" id="441042at2759"/>
<feature type="compositionally biased region" description="Polar residues" evidence="10">
    <location>
        <begin position="286"/>
        <end position="305"/>
    </location>
</feature>
<comment type="catalytic activity">
    <reaction evidence="1">
        <text>Eliminative cleavage of (1-&gt;4)-alpha-D-galacturonan to give oligosaccharides with 4-deoxy-alpha-D-galact-4-enuronosyl groups at their non-reducing ends.</text>
        <dbReference type="EC" id="4.2.2.2"/>
    </reaction>
</comment>
<feature type="region of interest" description="Disordered" evidence="10">
    <location>
        <begin position="31"/>
        <end position="274"/>
    </location>
</feature>
<sequence>MLRFLTLAACCVLVAQATDATTNRALRAAASSTGNQYWKGPSTDGSENPYWSGGDDNKDNGNKPASDEGSGNKPVNTTYWNEDYSPGQVGYSAKGSGSGSSGSPQTGGGDSKNQGNGDTGSTPSPADSGSAPGGGSGSSPASSDSGDQQSTTETPATASSASTSSASTGTSSTSTDTPSSATGQSSSGTGTSSASTGQSSASKDTSSSTPGTSSDSTEKSSTSSGGTSSSSGGTSSSSGGTSSSNTGTSSSSTDTSSTSSASTGGSSGGKHTTSIVTETSAGSLDSLISTMGTSNETSDTSNEVVQSLKEKGGSSDSTARSADVIAWPTSKGTVPLKAPKLVTRTTPFNGGMKTYKRSNVVYKSGRILSKQNAVFVVKAGGTLRNVIIAGGGGVFCETHNCALVNVWFLNSVEGALIVNSGAGVTTVTGGGSKNVAHRVVYGQGSGTVVISGGFFMETSGRLFESCGTCGPVKRGVIVDGVESVDPTAELVRVNQNYNDRATIAKATITTQTTIFDVCSRYNGGAKPRKLGAGPNPPVCSYTDASVKINSIDQIVPAV</sequence>
<comment type="subcellular location">
    <subcellularLocation>
        <location evidence="3">Secreted</location>
    </subcellularLocation>
</comment>
<dbReference type="PANTHER" id="PTHR33407:SF9">
    <property type="entry name" value="PECTATE LYASE F-RELATED"/>
    <property type="match status" value="1"/>
</dbReference>
<evidence type="ECO:0000256" key="2">
    <source>
        <dbReference type="ARBA" id="ARBA00001913"/>
    </source>
</evidence>
<feature type="signal peptide" evidence="11">
    <location>
        <begin position="1"/>
        <end position="20"/>
    </location>
</feature>
<dbReference type="InterPro" id="IPR004898">
    <property type="entry name" value="Pectate_lyase_PlyH/PlyE-like"/>
</dbReference>
<feature type="compositionally biased region" description="Gly residues" evidence="10">
    <location>
        <begin position="96"/>
        <end position="110"/>
    </location>
</feature>
<name>A0A8T1XA87_9STRA</name>
<comment type="cofactor">
    <cofactor evidence="2">
        <name>Ca(2+)</name>
        <dbReference type="ChEBI" id="CHEBI:29108"/>
    </cofactor>
</comment>
<keyword evidence="7" id="KW-0106">Calcium</keyword>
<comment type="caution">
    <text evidence="12">The sequence shown here is derived from an EMBL/GenBank/DDBJ whole genome shotgun (WGS) entry which is preliminary data.</text>
</comment>
<accession>A0A8T1XA87</accession>
<evidence type="ECO:0000313" key="12">
    <source>
        <dbReference type="EMBL" id="KAG7400669.1"/>
    </source>
</evidence>
<evidence type="ECO:0000256" key="5">
    <source>
        <dbReference type="ARBA" id="ARBA00022525"/>
    </source>
</evidence>
<gene>
    <name evidence="12" type="ORF">PHYBOEH_004938</name>
</gene>
<evidence type="ECO:0000256" key="4">
    <source>
        <dbReference type="ARBA" id="ARBA00012272"/>
    </source>
</evidence>
<keyword evidence="5" id="KW-0964">Secreted</keyword>
<dbReference type="GO" id="GO:0045490">
    <property type="term" value="P:pectin catabolic process"/>
    <property type="evidence" value="ECO:0007669"/>
    <property type="project" value="TreeGrafter"/>
</dbReference>
<dbReference type="AlphaFoldDB" id="A0A8T1XA87"/>
<feature type="compositionally biased region" description="Low complexity" evidence="10">
    <location>
        <begin position="119"/>
        <end position="130"/>
    </location>
</feature>
<dbReference type="GO" id="GO:0030570">
    <property type="term" value="F:pectate lyase activity"/>
    <property type="evidence" value="ECO:0007669"/>
    <property type="project" value="UniProtKB-EC"/>
</dbReference>
<evidence type="ECO:0000256" key="6">
    <source>
        <dbReference type="ARBA" id="ARBA00022729"/>
    </source>
</evidence>
<keyword evidence="6 11" id="KW-0732">Signal</keyword>